<sequence length="205" mass="23016">MEESNGSLRSSSRVGCGEETEAQSVWRQPRRRDAGVRARCARRATERSWPRTCRMVQVVLDVDEGRAHRDDDLGDGAHQTTRQARGTKGWITYNLARPAELLQRDHQLAIVLVLRPFFGHPDDGPRWSLMGAGVNRRSGWQWVRLGGEERVKGGRHQVKEAAGSPKSRRQQRWCKNLQPQNNGPPAPPGLVAIPLLPSIISTPRL</sequence>
<protein>
    <submittedName>
        <fullName evidence="2">Uncharacterized protein</fullName>
    </submittedName>
</protein>
<evidence type="ECO:0000256" key="1">
    <source>
        <dbReference type="SAM" id="MobiDB-lite"/>
    </source>
</evidence>
<evidence type="ECO:0000313" key="3">
    <source>
        <dbReference type="Proteomes" id="UP000799750"/>
    </source>
</evidence>
<keyword evidence="3" id="KW-1185">Reference proteome</keyword>
<feature type="region of interest" description="Disordered" evidence="1">
    <location>
        <begin position="1"/>
        <end position="30"/>
    </location>
</feature>
<organism evidence="2 3">
    <name type="scientific">Lophium mytilinum</name>
    <dbReference type="NCBI Taxonomy" id="390894"/>
    <lineage>
        <taxon>Eukaryota</taxon>
        <taxon>Fungi</taxon>
        <taxon>Dikarya</taxon>
        <taxon>Ascomycota</taxon>
        <taxon>Pezizomycotina</taxon>
        <taxon>Dothideomycetes</taxon>
        <taxon>Pleosporomycetidae</taxon>
        <taxon>Mytilinidiales</taxon>
        <taxon>Mytilinidiaceae</taxon>
        <taxon>Lophium</taxon>
    </lineage>
</organism>
<dbReference type="EMBL" id="MU004191">
    <property type="protein sequence ID" value="KAF2494187.1"/>
    <property type="molecule type" value="Genomic_DNA"/>
</dbReference>
<gene>
    <name evidence="2" type="ORF">BU16DRAFT_67038</name>
</gene>
<dbReference type="Proteomes" id="UP000799750">
    <property type="component" value="Unassembled WGS sequence"/>
</dbReference>
<evidence type="ECO:0000313" key="2">
    <source>
        <dbReference type="EMBL" id="KAF2494187.1"/>
    </source>
</evidence>
<name>A0A6A6QTE4_9PEZI</name>
<reference evidence="2" key="1">
    <citation type="journal article" date="2020" name="Stud. Mycol.">
        <title>101 Dothideomycetes genomes: a test case for predicting lifestyles and emergence of pathogens.</title>
        <authorList>
            <person name="Haridas S."/>
            <person name="Albert R."/>
            <person name="Binder M."/>
            <person name="Bloem J."/>
            <person name="Labutti K."/>
            <person name="Salamov A."/>
            <person name="Andreopoulos B."/>
            <person name="Baker S."/>
            <person name="Barry K."/>
            <person name="Bills G."/>
            <person name="Bluhm B."/>
            <person name="Cannon C."/>
            <person name="Castanera R."/>
            <person name="Culley D."/>
            <person name="Daum C."/>
            <person name="Ezra D."/>
            <person name="Gonzalez J."/>
            <person name="Henrissat B."/>
            <person name="Kuo A."/>
            <person name="Liang C."/>
            <person name="Lipzen A."/>
            <person name="Lutzoni F."/>
            <person name="Magnuson J."/>
            <person name="Mondo S."/>
            <person name="Nolan M."/>
            <person name="Ohm R."/>
            <person name="Pangilinan J."/>
            <person name="Park H.-J."/>
            <person name="Ramirez L."/>
            <person name="Alfaro M."/>
            <person name="Sun H."/>
            <person name="Tritt A."/>
            <person name="Yoshinaga Y."/>
            <person name="Zwiers L.-H."/>
            <person name="Turgeon B."/>
            <person name="Goodwin S."/>
            <person name="Spatafora J."/>
            <person name="Crous P."/>
            <person name="Grigoriev I."/>
        </authorList>
    </citation>
    <scope>NUCLEOTIDE SEQUENCE</scope>
    <source>
        <strain evidence="2">CBS 269.34</strain>
    </source>
</reference>
<accession>A0A6A6QTE4</accession>
<proteinExistence type="predicted"/>
<dbReference type="AlphaFoldDB" id="A0A6A6QTE4"/>
<feature type="compositionally biased region" description="Polar residues" evidence="1">
    <location>
        <begin position="1"/>
        <end position="13"/>
    </location>
</feature>